<keyword evidence="5" id="KW-0663">Pyridoxal phosphate</keyword>
<organism evidence="10 11">
    <name type="scientific">Sneathia sanguinegens</name>
    <dbReference type="NCBI Taxonomy" id="40543"/>
    <lineage>
        <taxon>Bacteria</taxon>
        <taxon>Fusobacteriati</taxon>
        <taxon>Fusobacteriota</taxon>
        <taxon>Fusobacteriia</taxon>
        <taxon>Fusobacteriales</taxon>
        <taxon>Leptotrichiaceae</taxon>
        <taxon>Sneathia</taxon>
    </lineage>
</organism>
<keyword evidence="3" id="KW-0808">Transferase</keyword>
<comment type="similarity">
    <text evidence="2">Belongs to the class-V pyridoxal-phosphate-dependent aminotransferase family. NifS/IscS subfamily.</text>
</comment>
<evidence type="ECO:0000256" key="6">
    <source>
        <dbReference type="ARBA" id="ARBA00023004"/>
    </source>
</evidence>
<accession>A0ABT7HHY3</accession>
<comment type="caution">
    <text evidence="10">The sequence shown here is derived from an EMBL/GenBank/DDBJ whole genome shotgun (WGS) entry which is preliminary data.</text>
</comment>
<evidence type="ECO:0000313" key="11">
    <source>
        <dbReference type="Proteomes" id="UP001225134"/>
    </source>
</evidence>
<evidence type="ECO:0000256" key="8">
    <source>
        <dbReference type="ARBA" id="ARBA00050776"/>
    </source>
</evidence>
<feature type="domain" description="Aminotransferase class V" evidence="9">
    <location>
        <begin position="5"/>
        <end position="360"/>
    </location>
</feature>
<dbReference type="Gene3D" id="1.10.260.50">
    <property type="match status" value="1"/>
</dbReference>
<dbReference type="Pfam" id="PF00266">
    <property type="entry name" value="Aminotran_5"/>
    <property type="match status" value="1"/>
</dbReference>
<dbReference type="Gene3D" id="3.40.640.10">
    <property type="entry name" value="Type I PLP-dependent aspartate aminotransferase-like (Major domain)"/>
    <property type="match status" value="1"/>
</dbReference>
<evidence type="ECO:0000256" key="2">
    <source>
        <dbReference type="ARBA" id="ARBA00006490"/>
    </source>
</evidence>
<evidence type="ECO:0000256" key="5">
    <source>
        <dbReference type="ARBA" id="ARBA00022898"/>
    </source>
</evidence>
<dbReference type="InterPro" id="IPR015422">
    <property type="entry name" value="PyrdxlP-dep_Trfase_small"/>
</dbReference>
<reference evidence="10 11" key="1">
    <citation type="submission" date="2023-06" db="EMBL/GenBank/DDBJ databases">
        <title>Antibody response to the Sneathia vaginalis cytopathogenic toxin A during pregnancy.</title>
        <authorList>
            <person name="Mccoy Z.T."/>
            <person name="Serrano M.G."/>
            <person name="Spaine K."/>
            <person name="Edwards D.J."/>
            <person name="Buck G.A."/>
            <person name="Jefferson K."/>
        </authorList>
    </citation>
    <scope>NUCLEOTIDE SEQUENCE [LARGE SCALE GENOMIC DNA]</scope>
    <source>
        <strain evidence="10 11">CCUG 42621</strain>
    </source>
</reference>
<sequence length="367" mass="41206">MNNKIYFDNAATTKMRKEVLEYFFTTYEKYYANPSSVHTLGREARVMLEKARSNIANLLNVKSQDIIFTSGATEANNLALKGIMEKSEKKEIISSYLEHSSVLKVLNQLENEGYIVHYVKILKNGQIDLEDLKKYINKNTALVSIMAVNNETGTKQPIAELAMLLKDRDIYFHVDATQLMGKIEIDPYLLEIDSMTASAHKFYGPKGVGILYLKNDIAIEKQICGGPQERNKRAGTENLNGILASSYALELAYKNMKEEGKYIEDLTKYLLSKLKDKYVINGENRISGILNIQIKDKDIQMLLPLLDMKGIMVSGGSACMSGSISASPILLAMGLSEKEAKSSIRISLGIYNTKEEIDYFVDCLEKI</sequence>
<evidence type="ECO:0000256" key="3">
    <source>
        <dbReference type="ARBA" id="ARBA00022679"/>
    </source>
</evidence>
<evidence type="ECO:0000256" key="1">
    <source>
        <dbReference type="ARBA" id="ARBA00001933"/>
    </source>
</evidence>
<gene>
    <name evidence="10" type="ORF">QQA45_01040</name>
</gene>
<dbReference type="InterPro" id="IPR016454">
    <property type="entry name" value="Cysteine_dSase"/>
</dbReference>
<dbReference type="PANTHER" id="PTHR11601">
    <property type="entry name" value="CYSTEINE DESULFURYLASE FAMILY MEMBER"/>
    <property type="match status" value="1"/>
</dbReference>
<proteinExistence type="inferred from homology"/>
<evidence type="ECO:0000313" key="10">
    <source>
        <dbReference type="EMBL" id="MDK9580117.1"/>
    </source>
</evidence>
<comment type="catalytic activity">
    <reaction evidence="8">
        <text>(sulfur carrier)-H + L-cysteine = (sulfur carrier)-SH + L-alanine</text>
        <dbReference type="Rhea" id="RHEA:43892"/>
        <dbReference type="Rhea" id="RHEA-COMP:14737"/>
        <dbReference type="Rhea" id="RHEA-COMP:14739"/>
        <dbReference type="ChEBI" id="CHEBI:29917"/>
        <dbReference type="ChEBI" id="CHEBI:35235"/>
        <dbReference type="ChEBI" id="CHEBI:57972"/>
        <dbReference type="ChEBI" id="CHEBI:64428"/>
        <dbReference type="EC" id="2.8.1.7"/>
    </reaction>
</comment>
<keyword evidence="7" id="KW-0411">Iron-sulfur</keyword>
<dbReference type="InterPro" id="IPR015424">
    <property type="entry name" value="PyrdxlP-dep_Trfase"/>
</dbReference>
<dbReference type="PANTHER" id="PTHR11601:SF34">
    <property type="entry name" value="CYSTEINE DESULFURASE"/>
    <property type="match status" value="1"/>
</dbReference>
<dbReference type="EMBL" id="JASSPP010000001">
    <property type="protein sequence ID" value="MDK9580117.1"/>
    <property type="molecule type" value="Genomic_DNA"/>
</dbReference>
<dbReference type="PIRSF" id="PIRSF005572">
    <property type="entry name" value="NifS"/>
    <property type="match status" value="1"/>
</dbReference>
<dbReference type="RefSeq" id="WP_285152507.1">
    <property type="nucleotide sequence ID" value="NZ_JASSPP010000001.1"/>
</dbReference>
<protein>
    <submittedName>
        <fullName evidence="10">Cysteine desulfurase family protein</fullName>
    </submittedName>
</protein>
<evidence type="ECO:0000256" key="7">
    <source>
        <dbReference type="ARBA" id="ARBA00023014"/>
    </source>
</evidence>
<dbReference type="InterPro" id="IPR000192">
    <property type="entry name" value="Aminotrans_V_dom"/>
</dbReference>
<dbReference type="SUPFAM" id="SSF53383">
    <property type="entry name" value="PLP-dependent transferases"/>
    <property type="match status" value="1"/>
</dbReference>
<keyword evidence="6" id="KW-0408">Iron</keyword>
<dbReference type="InterPro" id="IPR015421">
    <property type="entry name" value="PyrdxlP-dep_Trfase_major"/>
</dbReference>
<dbReference type="Gene3D" id="3.90.1150.10">
    <property type="entry name" value="Aspartate Aminotransferase, domain 1"/>
    <property type="match status" value="1"/>
</dbReference>
<keyword evidence="11" id="KW-1185">Reference proteome</keyword>
<comment type="cofactor">
    <cofactor evidence="1">
        <name>pyridoxal 5'-phosphate</name>
        <dbReference type="ChEBI" id="CHEBI:597326"/>
    </cofactor>
</comment>
<evidence type="ECO:0000259" key="9">
    <source>
        <dbReference type="Pfam" id="PF00266"/>
    </source>
</evidence>
<name>A0ABT7HHY3_9FUSO</name>
<keyword evidence="4" id="KW-0479">Metal-binding</keyword>
<evidence type="ECO:0000256" key="4">
    <source>
        <dbReference type="ARBA" id="ARBA00022723"/>
    </source>
</evidence>
<dbReference type="Proteomes" id="UP001225134">
    <property type="component" value="Unassembled WGS sequence"/>
</dbReference>